<evidence type="ECO:0000256" key="9">
    <source>
        <dbReference type="ARBA" id="ARBA00022832"/>
    </source>
</evidence>
<evidence type="ECO:0000259" key="24">
    <source>
        <dbReference type="Pfam" id="PF02770"/>
    </source>
</evidence>
<comment type="catalytic activity">
    <reaction evidence="21">
        <text>eicosanoyl-CoA + oxidized [electron-transfer flavoprotein] + H(+) = (2E)-eicosenoyl-CoA + reduced [electron-transfer flavoprotein]</text>
        <dbReference type="Rhea" id="RHEA:47236"/>
        <dbReference type="Rhea" id="RHEA-COMP:10685"/>
        <dbReference type="Rhea" id="RHEA-COMP:10686"/>
        <dbReference type="ChEBI" id="CHEBI:15378"/>
        <dbReference type="ChEBI" id="CHEBI:57380"/>
        <dbReference type="ChEBI" id="CHEBI:57692"/>
        <dbReference type="ChEBI" id="CHEBI:58307"/>
        <dbReference type="ChEBI" id="CHEBI:74691"/>
    </reaction>
    <physiologicalReaction direction="left-to-right" evidence="21">
        <dbReference type="Rhea" id="RHEA:47237"/>
    </physiologicalReaction>
</comment>
<gene>
    <name evidence="26" type="ORF">RMAR00112_LOCUS22141</name>
</gene>
<protein>
    <recommendedName>
        <fullName evidence="14">Acyl-CoA dehydrogenase family member 11</fullName>
    </recommendedName>
</protein>
<evidence type="ECO:0000256" key="19">
    <source>
        <dbReference type="ARBA" id="ARBA00048395"/>
    </source>
</evidence>
<dbReference type="GO" id="GO:0003995">
    <property type="term" value="F:acyl-CoA dehydrogenase activity"/>
    <property type="evidence" value="ECO:0007669"/>
    <property type="project" value="TreeGrafter"/>
</dbReference>
<dbReference type="Gene3D" id="1.20.140.10">
    <property type="entry name" value="Butyryl-CoA Dehydrogenase, subunit A, domain 3"/>
    <property type="match status" value="1"/>
</dbReference>
<evidence type="ECO:0000256" key="16">
    <source>
        <dbReference type="ARBA" id="ARBA00047443"/>
    </source>
</evidence>
<reference evidence="26" key="1">
    <citation type="submission" date="2021-01" db="EMBL/GenBank/DDBJ databases">
        <authorList>
            <person name="Corre E."/>
            <person name="Pelletier E."/>
            <person name="Niang G."/>
            <person name="Scheremetjew M."/>
            <person name="Finn R."/>
            <person name="Kale V."/>
            <person name="Holt S."/>
            <person name="Cochrane G."/>
            <person name="Meng A."/>
            <person name="Brown T."/>
            <person name="Cohen L."/>
        </authorList>
    </citation>
    <scope>NUCLEOTIDE SEQUENCE</scope>
    <source>
        <strain evidence="26">CCMP 769</strain>
    </source>
</reference>
<dbReference type="PANTHER" id="PTHR48083">
    <property type="entry name" value="MEDIUM-CHAIN SPECIFIC ACYL-COA DEHYDROGENASE, MITOCHONDRIAL-RELATED"/>
    <property type="match status" value="1"/>
</dbReference>
<evidence type="ECO:0000256" key="13">
    <source>
        <dbReference type="ARBA" id="ARBA00023140"/>
    </source>
</evidence>
<evidence type="ECO:0000256" key="21">
    <source>
        <dbReference type="ARBA" id="ARBA00049140"/>
    </source>
</evidence>
<evidence type="ECO:0000256" key="6">
    <source>
        <dbReference type="ARBA" id="ARBA00011738"/>
    </source>
</evidence>
<comment type="similarity">
    <text evidence="5">Belongs to the acyl-CoA dehydrogenase family.</text>
</comment>
<name>A0A7S2ZWN9_9RHOD</name>
<dbReference type="InterPro" id="IPR050741">
    <property type="entry name" value="Acyl-CoA_dehydrogenase"/>
</dbReference>
<comment type="cofactor">
    <cofactor evidence="1">
        <name>FAD</name>
        <dbReference type="ChEBI" id="CHEBI:57692"/>
    </cofactor>
</comment>
<comment type="catalytic activity">
    <reaction evidence="19">
        <text>tricosanoyl-CoA + oxidized [electron-transfer flavoprotein] + H(+) = (2E)-tricosenoyl-CoA + reduced [electron-transfer flavoprotein]</text>
        <dbReference type="Rhea" id="RHEA:48220"/>
        <dbReference type="Rhea" id="RHEA-COMP:10685"/>
        <dbReference type="Rhea" id="RHEA-COMP:10686"/>
        <dbReference type="ChEBI" id="CHEBI:15378"/>
        <dbReference type="ChEBI" id="CHEBI:57692"/>
        <dbReference type="ChEBI" id="CHEBI:58307"/>
        <dbReference type="ChEBI" id="CHEBI:90118"/>
        <dbReference type="ChEBI" id="CHEBI:90119"/>
    </reaction>
    <physiologicalReaction direction="left-to-right" evidence="19">
        <dbReference type="Rhea" id="RHEA:48221"/>
    </physiologicalReaction>
</comment>
<evidence type="ECO:0000313" key="26">
    <source>
        <dbReference type="EMBL" id="CAE0054112.1"/>
    </source>
</evidence>
<comment type="pathway">
    <text evidence="4">Lipid metabolism; fatty acid beta-oxidation.</text>
</comment>
<keyword evidence="11" id="KW-0443">Lipid metabolism</keyword>
<evidence type="ECO:0000256" key="4">
    <source>
        <dbReference type="ARBA" id="ARBA00005005"/>
    </source>
</evidence>
<keyword evidence="7" id="KW-0285">Flavoprotein</keyword>
<dbReference type="SUPFAM" id="SSF56112">
    <property type="entry name" value="Protein kinase-like (PK-like)"/>
    <property type="match status" value="1"/>
</dbReference>
<dbReference type="PANTHER" id="PTHR48083:SF13">
    <property type="entry name" value="ACYL-COA DEHYDROGENASE FAMILY MEMBER 11"/>
    <property type="match status" value="1"/>
</dbReference>
<evidence type="ECO:0000259" key="22">
    <source>
        <dbReference type="Pfam" id="PF00441"/>
    </source>
</evidence>
<dbReference type="InterPro" id="IPR009100">
    <property type="entry name" value="AcylCoA_DH/oxidase_NM_dom_sf"/>
</dbReference>
<dbReference type="Gene3D" id="3.90.1200.10">
    <property type="match status" value="1"/>
</dbReference>
<proteinExistence type="inferred from homology"/>
<comment type="catalytic activity">
    <reaction evidence="20">
        <text>hexacosanoyl-CoA + oxidized [electron-transfer flavoprotein] + H(+) = (2E)-hexacosenoyl-CoA + reduced [electron-transfer flavoprotein]</text>
        <dbReference type="Rhea" id="RHEA:48216"/>
        <dbReference type="Rhea" id="RHEA-COMP:10685"/>
        <dbReference type="Rhea" id="RHEA-COMP:10686"/>
        <dbReference type="ChEBI" id="CHEBI:15378"/>
        <dbReference type="ChEBI" id="CHEBI:57692"/>
        <dbReference type="ChEBI" id="CHEBI:58307"/>
        <dbReference type="ChEBI" id="CHEBI:64868"/>
        <dbReference type="ChEBI" id="CHEBI:74281"/>
    </reaction>
    <physiologicalReaction direction="left-to-right" evidence="20">
        <dbReference type="Rhea" id="RHEA:48217"/>
    </physiologicalReaction>
</comment>
<evidence type="ECO:0000256" key="2">
    <source>
        <dbReference type="ARBA" id="ARBA00004275"/>
    </source>
</evidence>
<feature type="domain" description="Acyl-CoA dehydrogenase/oxidase N-terminal" evidence="25">
    <location>
        <begin position="378"/>
        <end position="490"/>
    </location>
</feature>
<dbReference type="Pfam" id="PF02771">
    <property type="entry name" value="Acyl-CoA_dh_N"/>
    <property type="match status" value="1"/>
</dbReference>
<dbReference type="InterPro" id="IPR006091">
    <property type="entry name" value="Acyl-CoA_Oxase/DH_mid-dom"/>
</dbReference>
<evidence type="ECO:0000259" key="25">
    <source>
        <dbReference type="Pfam" id="PF02771"/>
    </source>
</evidence>
<comment type="subunit">
    <text evidence="6">Homodimer.</text>
</comment>
<sequence length="770" mass="85525">MESTSIRATSLANLDVSSLFHWLQRHRCADETGVSSLLPAEFGRAEVKTFSHGQSNPTYLIRHGGLKKALVLRRQPPGQLLPSAHDIGREYKIMSALRCTRVPVPIMHAFCDDDSVLGYKFFIMEYVKGRVLTDPDLPGIGVKERSAIYREMIRVLTELHAVDVHALGLDSISHNRGNYLSRQVSRWGRQYEASKTTELPRVESLSRWLQANATLGDSYQSCLVHGDYRLDNLIFHPTEPRVLAVIDWELATIGNPIADLATSLICYRAPAEARRVVPGFSTPVLRNLRDHGIPSEEELVAQYEELAMVEARTVWPVFLAFCAFRNASILQGVYWRALNGNAASENALGSQSLVELFADLGMRIADEANVSGAQVVLNKVEAFMLEEVYPMEESFFAHASSDQRWEVWPPMEELKEKAKRSGLWNLWIPKDLGGRFTNSEYAPMAAAMGRSVIGPEVFNCSAPDTGNMELLLRFGTEEQKRLWLDPLLDGTIRSCFGMTEPEGKVAGFTVRLGSLVAVAFGVAMLPLRSLLRSSSVASSDATNLQSTITIARAQLKVDGRKWWTSGAMDPRCRLCLFLGVSDPTAERHRRHSIVLIPMDAEGVEVERSLSVYGFDDAPHGHAEVAFRNVHIPLKDSFLLGQGRGFEAAQRRLGPGRIHHCMRLVGMAERALELQVKRAEERKAFGKELAKHGMMLNSIADARVKIEQVRLLCLEASRKLDSSRGANESKTTRKWIAMIKLAAPRMACEVIDGGIQAHGGMGVCQDTVLSP</sequence>
<dbReference type="InterPro" id="IPR011009">
    <property type="entry name" value="Kinase-like_dom_sf"/>
</dbReference>
<dbReference type="GO" id="GO:0031966">
    <property type="term" value="C:mitochondrial membrane"/>
    <property type="evidence" value="ECO:0007669"/>
    <property type="project" value="UniProtKB-SubCell"/>
</dbReference>
<comment type="catalytic activity">
    <reaction evidence="17">
        <text>docosanoyl-CoA + oxidized [electron-transfer flavoprotein] + H(+) = (2E)-docosenoyl-CoA + reduced [electron-transfer flavoprotein]</text>
        <dbReference type="Rhea" id="RHEA:47228"/>
        <dbReference type="Rhea" id="RHEA-COMP:10685"/>
        <dbReference type="Rhea" id="RHEA-COMP:10686"/>
        <dbReference type="ChEBI" id="CHEBI:15378"/>
        <dbReference type="ChEBI" id="CHEBI:57692"/>
        <dbReference type="ChEBI" id="CHEBI:58307"/>
        <dbReference type="ChEBI" id="CHEBI:65059"/>
        <dbReference type="ChEBI" id="CHEBI:74692"/>
    </reaction>
    <physiologicalReaction direction="left-to-right" evidence="17">
        <dbReference type="Rhea" id="RHEA:47229"/>
    </physiologicalReaction>
</comment>
<dbReference type="InterPro" id="IPR002575">
    <property type="entry name" value="Aminoglycoside_PTrfase"/>
</dbReference>
<dbReference type="GO" id="GO:0033539">
    <property type="term" value="P:fatty acid beta-oxidation using acyl-CoA dehydrogenase"/>
    <property type="evidence" value="ECO:0007669"/>
    <property type="project" value="TreeGrafter"/>
</dbReference>
<evidence type="ECO:0000256" key="11">
    <source>
        <dbReference type="ARBA" id="ARBA00023098"/>
    </source>
</evidence>
<dbReference type="InterPro" id="IPR046373">
    <property type="entry name" value="Acyl-CoA_Oxase/DH_mid-dom_sf"/>
</dbReference>
<evidence type="ECO:0000256" key="14">
    <source>
        <dbReference type="ARBA" id="ARBA00040622"/>
    </source>
</evidence>
<keyword evidence="10" id="KW-0560">Oxidoreductase</keyword>
<dbReference type="GO" id="GO:0050660">
    <property type="term" value="F:flavin adenine dinucleotide binding"/>
    <property type="evidence" value="ECO:0007669"/>
    <property type="project" value="InterPro"/>
</dbReference>
<dbReference type="SUPFAM" id="SSF56645">
    <property type="entry name" value="Acyl-CoA dehydrogenase NM domain-like"/>
    <property type="match status" value="2"/>
</dbReference>
<dbReference type="AlphaFoldDB" id="A0A7S2ZWN9"/>
<evidence type="ECO:0000256" key="18">
    <source>
        <dbReference type="ARBA" id="ARBA00048086"/>
    </source>
</evidence>
<dbReference type="InterPro" id="IPR036250">
    <property type="entry name" value="AcylCo_DH-like_C"/>
</dbReference>
<dbReference type="InterPro" id="IPR041726">
    <property type="entry name" value="ACAD10_11_N"/>
</dbReference>
<dbReference type="Pfam" id="PF01636">
    <property type="entry name" value="APH"/>
    <property type="match status" value="1"/>
</dbReference>
<dbReference type="Gene3D" id="1.10.540.10">
    <property type="entry name" value="Acyl-CoA dehydrogenase/oxidase, N-terminal domain"/>
    <property type="match status" value="1"/>
</dbReference>
<dbReference type="Gene3D" id="2.40.110.10">
    <property type="entry name" value="Butyryl-CoA Dehydrogenase, subunit A, domain 2"/>
    <property type="match status" value="1"/>
</dbReference>
<dbReference type="GO" id="GO:0005777">
    <property type="term" value="C:peroxisome"/>
    <property type="evidence" value="ECO:0007669"/>
    <property type="project" value="UniProtKB-SubCell"/>
</dbReference>
<dbReference type="InterPro" id="IPR013786">
    <property type="entry name" value="AcylCoA_DH/ox_N"/>
</dbReference>
<feature type="domain" description="Acyl-CoA dehydrogenase/oxidase C-terminal" evidence="22">
    <location>
        <begin position="642"/>
        <end position="765"/>
    </location>
</feature>
<evidence type="ECO:0000256" key="17">
    <source>
        <dbReference type="ARBA" id="ARBA00048020"/>
    </source>
</evidence>
<comment type="function">
    <text evidence="15">Acyl-CoA dehydrogenase, that exhibits maximal activity towards saturated C22-CoA. Probably participates in beta-oxydation and energy production but could also play a role in the metabolism of specific fatty acids to control fatty acids composition of cellular lipids in brain.</text>
</comment>
<evidence type="ECO:0000259" key="23">
    <source>
        <dbReference type="Pfam" id="PF01636"/>
    </source>
</evidence>
<accession>A0A7S2ZWN9</accession>
<evidence type="ECO:0000256" key="8">
    <source>
        <dbReference type="ARBA" id="ARBA00022827"/>
    </source>
</evidence>
<dbReference type="Pfam" id="PF00441">
    <property type="entry name" value="Acyl-CoA_dh_1"/>
    <property type="match status" value="1"/>
</dbReference>
<keyword evidence="13" id="KW-0576">Peroxisome</keyword>
<dbReference type="Gene3D" id="3.30.200.20">
    <property type="entry name" value="Phosphorylase Kinase, domain 1"/>
    <property type="match status" value="1"/>
</dbReference>
<evidence type="ECO:0000256" key="15">
    <source>
        <dbReference type="ARBA" id="ARBA00046026"/>
    </source>
</evidence>
<evidence type="ECO:0000256" key="10">
    <source>
        <dbReference type="ARBA" id="ARBA00023002"/>
    </source>
</evidence>
<dbReference type="EMBL" id="HBHW01028583">
    <property type="protein sequence ID" value="CAE0054112.1"/>
    <property type="molecule type" value="Transcribed_RNA"/>
</dbReference>
<evidence type="ECO:0000256" key="20">
    <source>
        <dbReference type="ARBA" id="ARBA00048399"/>
    </source>
</evidence>
<feature type="domain" description="Acyl-CoA oxidase/dehydrogenase middle" evidence="24">
    <location>
        <begin position="537"/>
        <end position="628"/>
    </location>
</feature>
<feature type="domain" description="Aminoglycoside phosphotransferase" evidence="23">
    <location>
        <begin position="47"/>
        <end position="271"/>
    </location>
</feature>
<organism evidence="26">
    <name type="scientific">Rhodosorus marinus</name>
    <dbReference type="NCBI Taxonomy" id="101924"/>
    <lineage>
        <taxon>Eukaryota</taxon>
        <taxon>Rhodophyta</taxon>
        <taxon>Stylonematophyceae</taxon>
        <taxon>Stylonematales</taxon>
        <taxon>Stylonemataceae</taxon>
        <taxon>Rhodosorus</taxon>
    </lineage>
</organism>
<dbReference type="SUPFAM" id="SSF47203">
    <property type="entry name" value="Acyl-CoA dehydrogenase C-terminal domain-like"/>
    <property type="match status" value="1"/>
</dbReference>
<dbReference type="CDD" id="cd05154">
    <property type="entry name" value="ACAD10_11_N-like"/>
    <property type="match status" value="1"/>
</dbReference>
<evidence type="ECO:0000256" key="3">
    <source>
        <dbReference type="ARBA" id="ARBA00004325"/>
    </source>
</evidence>
<dbReference type="InterPro" id="IPR009075">
    <property type="entry name" value="AcylCo_DH/oxidase_C"/>
</dbReference>
<evidence type="ECO:0000256" key="5">
    <source>
        <dbReference type="ARBA" id="ARBA00009347"/>
    </source>
</evidence>
<evidence type="ECO:0000256" key="12">
    <source>
        <dbReference type="ARBA" id="ARBA00023136"/>
    </source>
</evidence>
<dbReference type="InterPro" id="IPR037069">
    <property type="entry name" value="AcylCoA_DH/ox_N_sf"/>
</dbReference>
<comment type="catalytic activity">
    <reaction evidence="16">
        <text>a 2,3-saturated acyl-CoA + oxidized [electron-transfer flavoprotein] + H(+) = a (2E)-enoyl-CoA + reduced [electron-transfer flavoprotein]</text>
        <dbReference type="Rhea" id="RHEA:44704"/>
        <dbReference type="Rhea" id="RHEA-COMP:10685"/>
        <dbReference type="Rhea" id="RHEA-COMP:10686"/>
        <dbReference type="ChEBI" id="CHEBI:15378"/>
        <dbReference type="ChEBI" id="CHEBI:57692"/>
        <dbReference type="ChEBI" id="CHEBI:58307"/>
        <dbReference type="ChEBI" id="CHEBI:58856"/>
        <dbReference type="ChEBI" id="CHEBI:65111"/>
    </reaction>
    <physiologicalReaction direction="left-to-right" evidence="16">
        <dbReference type="Rhea" id="RHEA:44705"/>
    </physiologicalReaction>
</comment>
<keyword evidence="12" id="KW-0472">Membrane</keyword>
<comment type="catalytic activity">
    <reaction evidence="18">
        <text>tetracosanoyl-CoA + oxidized [electron-transfer flavoprotein] + H(+) = (2E)-tetracosenoyl-CoA + reduced [electron-transfer flavoprotein]</text>
        <dbReference type="Rhea" id="RHEA:47232"/>
        <dbReference type="Rhea" id="RHEA-COMP:10685"/>
        <dbReference type="Rhea" id="RHEA-COMP:10686"/>
        <dbReference type="ChEBI" id="CHEBI:15378"/>
        <dbReference type="ChEBI" id="CHEBI:57692"/>
        <dbReference type="ChEBI" id="CHEBI:58307"/>
        <dbReference type="ChEBI" id="CHEBI:65052"/>
        <dbReference type="ChEBI" id="CHEBI:74693"/>
    </reaction>
    <physiologicalReaction direction="left-to-right" evidence="18">
        <dbReference type="Rhea" id="RHEA:47233"/>
    </physiologicalReaction>
</comment>
<comment type="subcellular location">
    <subcellularLocation>
        <location evidence="3">Mitochondrion membrane</location>
    </subcellularLocation>
    <subcellularLocation>
        <location evidence="2">Peroxisome</location>
    </subcellularLocation>
</comment>
<evidence type="ECO:0000256" key="1">
    <source>
        <dbReference type="ARBA" id="ARBA00001974"/>
    </source>
</evidence>
<dbReference type="Pfam" id="PF02770">
    <property type="entry name" value="Acyl-CoA_dh_M"/>
    <property type="match status" value="1"/>
</dbReference>
<evidence type="ECO:0000256" key="7">
    <source>
        <dbReference type="ARBA" id="ARBA00022630"/>
    </source>
</evidence>
<keyword evidence="9" id="KW-0276">Fatty acid metabolism</keyword>
<keyword evidence="8" id="KW-0274">FAD</keyword>